<evidence type="ECO:0000259" key="4">
    <source>
        <dbReference type="Pfam" id="PF14833"/>
    </source>
</evidence>
<dbReference type="InterPro" id="IPR036291">
    <property type="entry name" value="NAD(P)-bd_dom_sf"/>
</dbReference>
<keyword evidence="2" id="KW-0520">NAD</keyword>
<gene>
    <name evidence="5" type="ORF">ACFOHV_19850</name>
</gene>
<dbReference type="Pfam" id="PF14833">
    <property type="entry name" value="NAD_binding_11"/>
    <property type="match status" value="1"/>
</dbReference>
<dbReference type="InterPro" id="IPR029154">
    <property type="entry name" value="HIBADH-like_NADP-bd"/>
</dbReference>
<keyword evidence="6" id="KW-1185">Reference proteome</keyword>
<dbReference type="GO" id="GO:0016491">
    <property type="term" value="F:oxidoreductase activity"/>
    <property type="evidence" value="ECO:0007669"/>
    <property type="project" value="UniProtKB-KW"/>
</dbReference>
<dbReference type="EMBL" id="JBHRTG010000019">
    <property type="protein sequence ID" value="MFC3165539.1"/>
    <property type="molecule type" value="Genomic_DNA"/>
</dbReference>
<dbReference type="SUPFAM" id="SSF48179">
    <property type="entry name" value="6-phosphogluconate dehydrogenase C-terminal domain-like"/>
    <property type="match status" value="1"/>
</dbReference>
<evidence type="ECO:0000256" key="2">
    <source>
        <dbReference type="ARBA" id="ARBA00023027"/>
    </source>
</evidence>
<dbReference type="EC" id="1.1.-.-" evidence="5"/>
<organism evidence="5 6">
    <name type="scientific">Ciceribacter thiooxidans</name>
    <dbReference type="NCBI Taxonomy" id="1969821"/>
    <lineage>
        <taxon>Bacteria</taxon>
        <taxon>Pseudomonadati</taxon>
        <taxon>Pseudomonadota</taxon>
        <taxon>Alphaproteobacteria</taxon>
        <taxon>Hyphomicrobiales</taxon>
        <taxon>Rhizobiaceae</taxon>
        <taxon>Ciceribacter</taxon>
    </lineage>
</organism>
<evidence type="ECO:0000313" key="6">
    <source>
        <dbReference type="Proteomes" id="UP001595647"/>
    </source>
</evidence>
<evidence type="ECO:0000313" key="5">
    <source>
        <dbReference type="EMBL" id="MFC3165539.1"/>
    </source>
</evidence>
<accession>A0ABV7I4G3</accession>
<comment type="caution">
    <text evidence="5">The sequence shown here is derived from an EMBL/GenBank/DDBJ whole genome shotgun (WGS) entry which is preliminary data.</text>
</comment>
<evidence type="ECO:0000259" key="3">
    <source>
        <dbReference type="Pfam" id="PF03446"/>
    </source>
</evidence>
<keyword evidence="1 5" id="KW-0560">Oxidoreductase</keyword>
<reference evidence="6" key="1">
    <citation type="journal article" date="2019" name="Int. J. Syst. Evol. Microbiol.">
        <title>The Global Catalogue of Microorganisms (GCM) 10K type strain sequencing project: providing services to taxonomists for standard genome sequencing and annotation.</title>
        <authorList>
            <consortium name="The Broad Institute Genomics Platform"/>
            <consortium name="The Broad Institute Genome Sequencing Center for Infectious Disease"/>
            <person name="Wu L."/>
            <person name="Ma J."/>
        </authorList>
    </citation>
    <scope>NUCLEOTIDE SEQUENCE [LARGE SCALE GENOMIC DNA]</scope>
    <source>
        <strain evidence="6">KCTC 52231</strain>
    </source>
</reference>
<dbReference type="Gene3D" id="1.10.1040.10">
    <property type="entry name" value="N-(1-d-carboxylethyl)-l-norvaline Dehydrogenase, domain 2"/>
    <property type="match status" value="1"/>
</dbReference>
<dbReference type="Gene3D" id="3.40.50.720">
    <property type="entry name" value="NAD(P)-binding Rossmann-like Domain"/>
    <property type="match status" value="1"/>
</dbReference>
<feature type="domain" description="3-hydroxyisobutyrate dehydrogenase-like NAD-binding" evidence="4">
    <location>
        <begin position="188"/>
        <end position="298"/>
    </location>
</feature>
<dbReference type="InterPro" id="IPR008927">
    <property type="entry name" value="6-PGluconate_DH-like_C_sf"/>
</dbReference>
<proteinExistence type="predicted"/>
<dbReference type="SUPFAM" id="SSF51735">
    <property type="entry name" value="NAD(P)-binding Rossmann-fold domains"/>
    <property type="match status" value="1"/>
</dbReference>
<dbReference type="PANTHER" id="PTHR43060">
    <property type="entry name" value="3-HYDROXYISOBUTYRATE DEHYDROGENASE-LIKE 1, MITOCHONDRIAL-RELATED"/>
    <property type="match status" value="1"/>
</dbReference>
<dbReference type="InterPro" id="IPR013328">
    <property type="entry name" value="6PGD_dom2"/>
</dbReference>
<dbReference type="PIRSF" id="PIRSF000103">
    <property type="entry name" value="HIBADH"/>
    <property type="match status" value="1"/>
</dbReference>
<sequence length="319" mass="34081">MTGSGDQQTQFSIHSQEKTMNTTANETVGFVGVGLMGHGMAKNIVEKGYPLTVIAHRNRKPIEDLVSRGATEAKSLEELAAASTIVFLCLTSSREVEAVINAMKPKLARGAVVIDCSTGDPTVTARLAEELKALGVDFADAPLSRTPKEAWEGTLDAMVGADDEIFTRIRPVIATWAGKIVHIGGIADGHRMKLLNNFIALGMGALFAEAVALSRKVGISIDRFDSVIRGGRMDSGFYQTFMGYVLEGNREAHRFTLSNAYKDLKYLESMANAATVATPLASATKNSYAIAVAGGGNGPEDYVPHLADFIARLNGLETK</sequence>
<feature type="domain" description="6-phosphogluconate dehydrogenase NADP-binding" evidence="3">
    <location>
        <begin position="27"/>
        <end position="184"/>
    </location>
</feature>
<dbReference type="Proteomes" id="UP001595647">
    <property type="component" value="Unassembled WGS sequence"/>
</dbReference>
<dbReference type="InterPro" id="IPR006115">
    <property type="entry name" value="6PGDH_NADP-bd"/>
</dbReference>
<evidence type="ECO:0000256" key="1">
    <source>
        <dbReference type="ARBA" id="ARBA00023002"/>
    </source>
</evidence>
<name>A0ABV7I4G3_9HYPH</name>
<dbReference type="Pfam" id="PF03446">
    <property type="entry name" value="NAD_binding_2"/>
    <property type="match status" value="1"/>
</dbReference>
<dbReference type="RefSeq" id="WP_182308148.1">
    <property type="nucleotide sequence ID" value="NZ_JBHRTG010000019.1"/>
</dbReference>
<protein>
    <submittedName>
        <fullName evidence="5">NAD(P)-dependent oxidoreductase</fullName>
        <ecNumber evidence="5">1.1.-.-</ecNumber>
    </submittedName>
</protein>
<dbReference type="InterPro" id="IPR015815">
    <property type="entry name" value="HIBADH-related"/>
</dbReference>
<dbReference type="PANTHER" id="PTHR43060:SF15">
    <property type="entry name" value="3-HYDROXYISOBUTYRATE DEHYDROGENASE-LIKE 1, MITOCHONDRIAL-RELATED"/>
    <property type="match status" value="1"/>
</dbReference>